<evidence type="ECO:0000313" key="10">
    <source>
        <dbReference type="Proteomes" id="UP000694397"/>
    </source>
</evidence>
<reference evidence="9" key="3">
    <citation type="submission" date="2025-09" db="UniProtKB">
        <authorList>
            <consortium name="Ensembl"/>
        </authorList>
    </citation>
    <scope>IDENTIFICATION</scope>
</reference>
<evidence type="ECO:0000256" key="3">
    <source>
        <dbReference type="ARBA" id="ARBA00022741"/>
    </source>
</evidence>
<dbReference type="SUPFAM" id="SSF56104">
    <property type="entry name" value="SAICAR synthase-like"/>
    <property type="match status" value="1"/>
</dbReference>
<dbReference type="GO" id="GO:0005524">
    <property type="term" value="F:ATP binding"/>
    <property type="evidence" value="ECO:0007669"/>
    <property type="project" value="UniProtKB-KW"/>
</dbReference>
<proteinExistence type="inferred from homology"/>
<gene>
    <name evidence="9" type="primary">ITPKB</name>
    <name evidence="9" type="synonym">itpkb</name>
</gene>
<dbReference type="GO" id="GO:0000828">
    <property type="term" value="F:inositol hexakisphosphate kinase activity"/>
    <property type="evidence" value="ECO:0007669"/>
    <property type="project" value="TreeGrafter"/>
</dbReference>
<evidence type="ECO:0000256" key="1">
    <source>
        <dbReference type="ARBA" id="ARBA00007374"/>
    </source>
</evidence>
<keyword evidence="4 7" id="KW-0418">Kinase</keyword>
<dbReference type="GO" id="GO:0046854">
    <property type="term" value="P:phosphatidylinositol phosphate biosynthetic process"/>
    <property type="evidence" value="ECO:0007669"/>
    <property type="project" value="TreeGrafter"/>
</dbReference>
<dbReference type="Pfam" id="PF03770">
    <property type="entry name" value="IPK"/>
    <property type="match status" value="1"/>
</dbReference>
<dbReference type="Ensembl" id="ENSSFOT00015022001.2">
    <property type="protein sequence ID" value="ENSSFOP00015021759.2"/>
    <property type="gene ID" value="ENSSFOG00015014027.2"/>
</dbReference>
<feature type="compositionally biased region" description="Polar residues" evidence="8">
    <location>
        <begin position="146"/>
        <end position="157"/>
    </location>
</feature>
<accession>A0A8C9RZX2</accession>
<organism evidence="9 10">
    <name type="scientific">Scleropages formosus</name>
    <name type="common">Asian bonytongue</name>
    <name type="synonym">Osteoglossum formosum</name>
    <dbReference type="NCBI Taxonomy" id="113540"/>
    <lineage>
        <taxon>Eukaryota</taxon>
        <taxon>Metazoa</taxon>
        <taxon>Chordata</taxon>
        <taxon>Craniata</taxon>
        <taxon>Vertebrata</taxon>
        <taxon>Euteleostomi</taxon>
        <taxon>Actinopterygii</taxon>
        <taxon>Neopterygii</taxon>
        <taxon>Teleostei</taxon>
        <taxon>Osteoglossocephala</taxon>
        <taxon>Osteoglossomorpha</taxon>
        <taxon>Osteoglossiformes</taxon>
        <taxon>Osteoglossidae</taxon>
        <taxon>Scleropages</taxon>
    </lineage>
</organism>
<feature type="region of interest" description="Disordered" evidence="8">
    <location>
        <begin position="282"/>
        <end position="339"/>
    </location>
</feature>
<dbReference type="RefSeq" id="XP_018597886.2">
    <property type="nucleotide sequence ID" value="XM_018742370.2"/>
</dbReference>
<evidence type="ECO:0000256" key="6">
    <source>
        <dbReference type="ARBA" id="ARBA00051963"/>
    </source>
</evidence>
<dbReference type="EC" id="2.7.-.-" evidence="7"/>
<dbReference type="Gene3D" id="3.30.470.160">
    <property type="entry name" value="Inositol polyphosphate kinase"/>
    <property type="match status" value="1"/>
</dbReference>
<keyword evidence="2 7" id="KW-0808">Transferase</keyword>
<dbReference type="PANTHER" id="PTHR12400:SF26">
    <property type="entry name" value="KINASE"/>
    <property type="match status" value="1"/>
</dbReference>
<dbReference type="AlphaFoldDB" id="A0A8C9RZX2"/>
<dbReference type="GO" id="GO:0005737">
    <property type="term" value="C:cytoplasm"/>
    <property type="evidence" value="ECO:0007669"/>
    <property type="project" value="TreeGrafter"/>
</dbReference>
<feature type="compositionally biased region" description="Low complexity" evidence="8">
    <location>
        <begin position="65"/>
        <end position="95"/>
    </location>
</feature>
<keyword evidence="5" id="KW-0067">ATP-binding</keyword>
<evidence type="ECO:0000256" key="7">
    <source>
        <dbReference type="RuleBase" id="RU363090"/>
    </source>
</evidence>
<protein>
    <recommendedName>
        <fullName evidence="7">Kinase</fullName>
        <ecNumber evidence="7">2.7.-.-</ecNumber>
    </recommendedName>
</protein>
<comment type="similarity">
    <text evidence="1 7">Belongs to the inositol phosphokinase (IPK) family.</text>
</comment>
<dbReference type="Proteomes" id="UP000694397">
    <property type="component" value="Chromosome 1"/>
</dbReference>
<dbReference type="GeneTree" id="ENSGT00940000156764"/>
<evidence type="ECO:0000256" key="4">
    <source>
        <dbReference type="ARBA" id="ARBA00022777"/>
    </source>
</evidence>
<comment type="catalytic activity">
    <reaction evidence="6">
        <text>1D-myo-inositol 1,4,5-trisphosphate + ATP = 1D-myo-inositol 1,3,4,5-tetrakisphosphate + ADP + H(+)</text>
        <dbReference type="Rhea" id="RHEA:11020"/>
        <dbReference type="ChEBI" id="CHEBI:15378"/>
        <dbReference type="ChEBI" id="CHEBI:30616"/>
        <dbReference type="ChEBI" id="CHEBI:57895"/>
        <dbReference type="ChEBI" id="CHEBI:203600"/>
        <dbReference type="ChEBI" id="CHEBI:456216"/>
        <dbReference type="EC" id="2.7.1.127"/>
    </reaction>
    <physiologicalReaction direction="left-to-right" evidence="6">
        <dbReference type="Rhea" id="RHEA:11021"/>
    </physiologicalReaction>
</comment>
<dbReference type="OrthoDB" id="338650at2759"/>
<reference evidence="9" key="2">
    <citation type="submission" date="2025-08" db="UniProtKB">
        <authorList>
            <consortium name="Ensembl"/>
        </authorList>
    </citation>
    <scope>IDENTIFICATION</scope>
</reference>
<sequence>MAACIVNSLIVMSANNLKSDSSPRPARPVLPVPDRSTYCPILVSPGSLSPGPSGSVFTFPSALTSPGSPRARSPSRPPASLGVSVGSRVRRLSGSPTHTTPGDDVQPPSPGLSASRCSPQVLQIHKELQNVQVNQKVGLFEAQISDQRSQVQNSEIQRSPRLPRRPGSTSESSGLTLEVHRQASSPRLPDSYPNIPRELQNGKGGSGNSGGEDCSGSSTMDQGHGRINETRTQADGSAGSETRGMSEVGVGLCGDLGAEHGGCPETSNIPAVIVTDHGVEDCTTAQGPEAQPSPGSTRAARKLSSSSASSTGFSSSWEESEDDISSDPERGERSSAFLQTQQKAHKSWKKIRNMVTWSPFVMSFKKKYPWIQLAGHAGSFKAGANGRILKKHCESEQRCLDWLMRDVLRPYVPAYHGDVEKDGEKYNQMDDLLAEFDLPCVMDCKMGVRTYLEEELTKARKKPSLRKDMYQKMIEVDPEAPTADEHAQQAVTKPRYMKWRETISSTATLGFRIEGIKKEDGTVNRDFKKTKSWEQVTEAFHDFVKGNKNILNCYLKRLKEIRDTLEISPFFKTHEVIGSSLLFVHDRREQAKVWMIDFGKTTPLPEGQMLSHRDPWVEGNREDGYLWGLDHLIDILAEMVEKHPG</sequence>
<dbReference type="InterPro" id="IPR005522">
    <property type="entry name" value="IPK"/>
</dbReference>
<dbReference type="PANTHER" id="PTHR12400">
    <property type="entry name" value="INOSITOL POLYPHOSPHATE KINASE"/>
    <property type="match status" value="1"/>
</dbReference>
<evidence type="ECO:0000313" key="9">
    <source>
        <dbReference type="Ensembl" id="ENSSFOP00015021759.2"/>
    </source>
</evidence>
<keyword evidence="10" id="KW-1185">Reference proteome</keyword>
<feature type="region of interest" description="Disordered" evidence="8">
    <location>
        <begin position="59"/>
        <end position="116"/>
    </location>
</feature>
<evidence type="ECO:0000256" key="5">
    <source>
        <dbReference type="ARBA" id="ARBA00022840"/>
    </source>
</evidence>
<evidence type="ECO:0000256" key="2">
    <source>
        <dbReference type="ARBA" id="ARBA00022679"/>
    </source>
</evidence>
<dbReference type="GO" id="GO:0008440">
    <property type="term" value="F:inositol-1,4,5-trisphosphate 3-kinase activity"/>
    <property type="evidence" value="ECO:0007669"/>
    <property type="project" value="UniProtKB-EC"/>
</dbReference>
<dbReference type="FunFam" id="3.30.470.160:FF:000001">
    <property type="entry name" value="Kinase"/>
    <property type="match status" value="1"/>
</dbReference>
<dbReference type="GO" id="GO:0032958">
    <property type="term" value="P:inositol phosphate biosynthetic process"/>
    <property type="evidence" value="ECO:0007669"/>
    <property type="project" value="InterPro"/>
</dbReference>
<feature type="region of interest" description="Disordered" evidence="8">
    <location>
        <begin position="146"/>
        <end position="225"/>
    </location>
</feature>
<dbReference type="RefSeq" id="XP_018597885.2">
    <property type="nucleotide sequence ID" value="XM_018742369.2"/>
</dbReference>
<evidence type="ECO:0000256" key="8">
    <source>
        <dbReference type="SAM" id="MobiDB-lite"/>
    </source>
</evidence>
<name>A0A8C9RZX2_SCLFO</name>
<dbReference type="GO" id="GO:0005634">
    <property type="term" value="C:nucleus"/>
    <property type="evidence" value="ECO:0007669"/>
    <property type="project" value="TreeGrafter"/>
</dbReference>
<dbReference type="GeneID" id="108928443"/>
<keyword evidence="3" id="KW-0547">Nucleotide-binding</keyword>
<dbReference type="InterPro" id="IPR038286">
    <property type="entry name" value="IPK_sf"/>
</dbReference>
<reference evidence="9 10" key="1">
    <citation type="submission" date="2019-04" db="EMBL/GenBank/DDBJ databases">
        <authorList>
            <consortium name="Wellcome Sanger Institute Data Sharing"/>
        </authorList>
    </citation>
    <scope>NUCLEOTIDE SEQUENCE [LARGE SCALE GENOMIC DNA]</scope>
</reference>
<feature type="compositionally biased region" description="Low complexity" evidence="8">
    <location>
        <begin position="304"/>
        <end position="317"/>
    </location>
</feature>